<dbReference type="Gene3D" id="3.90.1170.40">
    <property type="entry name" value="Molybdopterin biosynthesis MoaE subunit"/>
    <property type="match status" value="1"/>
</dbReference>
<dbReference type="PANTHER" id="PTHR23404">
    <property type="entry name" value="MOLYBDOPTERIN SYNTHASE RELATED"/>
    <property type="match status" value="1"/>
</dbReference>
<comment type="subunit">
    <text evidence="6">Heterotetramer of 2 MoaD subunits and 2 MoaE subunits. Also stable as homodimer. The enzyme changes between these two forms during catalysis.</text>
</comment>
<evidence type="ECO:0000256" key="9">
    <source>
        <dbReference type="ARBA" id="ARBA00030781"/>
    </source>
</evidence>
<keyword evidence="5" id="KW-0501">Molybdenum cofactor biosynthesis</keyword>
<evidence type="ECO:0000256" key="3">
    <source>
        <dbReference type="ARBA" id="ARBA00011950"/>
    </source>
</evidence>
<dbReference type="AlphaFoldDB" id="A0A1T5IUK1"/>
<evidence type="ECO:0000256" key="2">
    <source>
        <dbReference type="ARBA" id="ARBA00005426"/>
    </source>
</evidence>
<dbReference type="InterPro" id="IPR003448">
    <property type="entry name" value="Mopterin_biosynth_MoaE"/>
</dbReference>
<comment type="similarity">
    <text evidence="2">Belongs to the MoaE family.</text>
</comment>
<dbReference type="EMBL" id="FUZU01000001">
    <property type="protein sequence ID" value="SKC42856.1"/>
    <property type="molecule type" value="Genomic_DNA"/>
</dbReference>
<dbReference type="SUPFAM" id="SSF54690">
    <property type="entry name" value="Molybdopterin synthase subunit MoaE"/>
    <property type="match status" value="1"/>
</dbReference>
<organism evidence="12 13">
    <name type="scientific">Ohtaekwangia koreensis</name>
    <dbReference type="NCBI Taxonomy" id="688867"/>
    <lineage>
        <taxon>Bacteria</taxon>
        <taxon>Pseudomonadati</taxon>
        <taxon>Bacteroidota</taxon>
        <taxon>Cytophagia</taxon>
        <taxon>Cytophagales</taxon>
        <taxon>Fulvivirgaceae</taxon>
        <taxon>Ohtaekwangia</taxon>
    </lineage>
</organism>
<evidence type="ECO:0000256" key="1">
    <source>
        <dbReference type="ARBA" id="ARBA00005046"/>
    </source>
</evidence>
<evidence type="ECO:0000256" key="11">
    <source>
        <dbReference type="ARBA" id="ARBA00049878"/>
    </source>
</evidence>
<evidence type="ECO:0000256" key="6">
    <source>
        <dbReference type="ARBA" id="ARBA00026066"/>
    </source>
</evidence>
<dbReference type="InterPro" id="IPR036563">
    <property type="entry name" value="MoaE_sf"/>
</dbReference>
<evidence type="ECO:0000313" key="12">
    <source>
        <dbReference type="EMBL" id="SKC42856.1"/>
    </source>
</evidence>
<name>A0A1T5IUK1_9BACT</name>
<evidence type="ECO:0000256" key="5">
    <source>
        <dbReference type="ARBA" id="ARBA00023150"/>
    </source>
</evidence>
<protein>
    <recommendedName>
        <fullName evidence="4">Molybdopterin synthase catalytic subunit</fullName>
        <ecNumber evidence="3">2.8.1.12</ecNumber>
    </recommendedName>
    <alternativeName>
        <fullName evidence="9">MPT synthase subunit 2</fullName>
    </alternativeName>
    <alternativeName>
        <fullName evidence="7">Molybdenum cofactor biosynthesis protein E</fullName>
    </alternativeName>
    <alternativeName>
        <fullName evidence="8">Molybdopterin-converting factor large subunit</fullName>
    </alternativeName>
    <alternativeName>
        <fullName evidence="10">Molybdopterin-converting factor subunit 2</fullName>
    </alternativeName>
</protein>
<dbReference type="EC" id="2.8.1.12" evidence="3"/>
<evidence type="ECO:0000256" key="8">
    <source>
        <dbReference type="ARBA" id="ARBA00030407"/>
    </source>
</evidence>
<evidence type="ECO:0000256" key="4">
    <source>
        <dbReference type="ARBA" id="ARBA00013858"/>
    </source>
</evidence>
<evidence type="ECO:0000313" key="13">
    <source>
        <dbReference type="Proteomes" id="UP000190961"/>
    </source>
</evidence>
<gene>
    <name evidence="12" type="ORF">SAMN05660236_0432</name>
</gene>
<evidence type="ECO:0000256" key="7">
    <source>
        <dbReference type="ARBA" id="ARBA00029745"/>
    </source>
</evidence>
<comment type="pathway">
    <text evidence="1">Cofactor biosynthesis; molybdopterin biosynthesis.</text>
</comment>
<comment type="catalytic activity">
    <reaction evidence="11">
        <text>2 [molybdopterin-synthase sulfur-carrier protein]-C-terminal-Gly-aminoethanethioate + cyclic pyranopterin phosphate + H2O = molybdopterin + 2 [molybdopterin-synthase sulfur-carrier protein]-C-terminal Gly-Gly + 2 H(+)</text>
        <dbReference type="Rhea" id="RHEA:26333"/>
        <dbReference type="Rhea" id="RHEA-COMP:12202"/>
        <dbReference type="Rhea" id="RHEA-COMP:19907"/>
        <dbReference type="ChEBI" id="CHEBI:15377"/>
        <dbReference type="ChEBI" id="CHEBI:15378"/>
        <dbReference type="ChEBI" id="CHEBI:58698"/>
        <dbReference type="ChEBI" id="CHEBI:59648"/>
        <dbReference type="ChEBI" id="CHEBI:90778"/>
        <dbReference type="ChEBI" id="CHEBI:232372"/>
        <dbReference type="EC" id="2.8.1.12"/>
    </reaction>
</comment>
<dbReference type="Pfam" id="PF02391">
    <property type="entry name" value="MoaE"/>
    <property type="match status" value="1"/>
</dbReference>
<reference evidence="12 13" key="1">
    <citation type="submission" date="2017-02" db="EMBL/GenBank/DDBJ databases">
        <authorList>
            <person name="Peterson S.W."/>
        </authorList>
    </citation>
    <scope>NUCLEOTIDE SEQUENCE [LARGE SCALE GENOMIC DNA]</scope>
    <source>
        <strain evidence="12 13">DSM 25262</strain>
    </source>
</reference>
<dbReference type="GO" id="GO:0006777">
    <property type="term" value="P:Mo-molybdopterin cofactor biosynthetic process"/>
    <property type="evidence" value="ECO:0007669"/>
    <property type="project" value="UniProtKB-KW"/>
</dbReference>
<dbReference type="STRING" id="688867.SAMN05660236_0432"/>
<dbReference type="Proteomes" id="UP000190961">
    <property type="component" value="Unassembled WGS sequence"/>
</dbReference>
<dbReference type="GO" id="GO:0030366">
    <property type="term" value="F:molybdopterin synthase activity"/>
    <property type="evidence" value="ECO:0007669"/>
    <property type="project" value="UniProtKB-EC"/>
</dbReference>
<accession>A0A1T5IUK1</accession>
<evidence type="ECO:0000256" key="10">
    <source>
        <dbReference type="ARBA" id="ARBA00032474"/>
    </source>
</evidence>
<proteinExistence type="inferred from homology"/>
<keyword evidence="13" id="KW-1185">Reference proteome</keyword>
<sequence>MFNQPLENMIKITEKPIDVQKVIETASSLNAGAVNVFVGTVRNNAHGKNVVWLEYEAYETMAVGEIRKIIDDASHRWPLLGWAVSHRIGTLKPGEVAVAVAVSTPHRRESFDACEYIMDTLKEKVPIWKKEVFEDGEEWISARPEVAVNS</sequence>
<dbReference type="CDD" id="cd00756">
    <property type="entry name" value="MoaE"/>
    <property type="match status" value="1"/>
</dbReference>